<accession>A0A3A5JWS2</accession>
<dbReference type="NCBIfam" id="TIGR01963">
    <property type="entry name" value="PHB_DH"/>
    <property type="match status" value="1"/>
</dbReference>
<keyword evidence="3" id="KW-0560">Oxidoreductase</keyword>
<dbReference type="Gene3D" id="3.40.50.720">
    <property type="entry name" value="NAD(P)-binding Rossmann-like Domain"/>
    <property type="match status" value="1"/>
</dbReference>
<dbReference type="EMBL" id="QZWZ01000067">
    <property type="protein sequence ID" value="RJT26723.1"/>
    <property type="molecule type" value="Genomic_DNA"/>
</dbReference>
<dbReference type="NCBIfam" id="NF009093">
    <property type="entry name" value="PRK12429.1"/>
    <property type="match status" value="1"/>
</dbReference>
<proteinExistence type="inferred from homology"/>
<dbReference type="SUPFAM" id="SSF51735">
    <property type="entry name" value="NAD(P)-binding Rossmann-fold domains"/>
    <property type="match status" value="1"/>
</dbReference>
<dbReference type="Pfam" id="PF00106">
    <property type="entry name" value="adh_short"/>
    <property type="match status" value="1"/>
</dbReference>
<dbReference type="PANTHER" id="PTHR42879">
    <property type="entry name" value="3-OXOACYL-(ACYL-CARRIER-PROTEIN) REDUCTASE"/>
    <property type="match status" value="1"/>
</dbReference>
<dbReference type="InterPro" id="IPR050259">
    <property type="entry name" value="SDR"/>
</dbReference>
<reference evidence="3 4" key="1">
    <citation type="submission" date="2018-09" db="EMBL/GenBank/DDBJ databases">
        <title>Mesorhizobium carmichaelinearum sp. nov. isolated from Carmichaelinea spp. root nodules in New Zealand.</title>
        <authorList>
            <person name="De Meyer S.E."/>
        </authorList>
    </citation>
    <scope>NUCLEOTIDE SEQUENCE [LARGE SCALE GENOMIC DNA]</scope>
    <source>
        <strain evidence="3 4">ICMP19557</strain>
    </source>
</reference>
<comment type="caution">
    <text evidence="3">The sequence shown here is derived from an EMBL/GenBank/DDBJ whole genome shotgun (WGS) entry which is preliminary data.</text>
</comment>
<evidence type="ECO:0000313" key="3">
    <source>
        <dbReference type="EMBL" id="RJT26723.1"/>
    </source>
</evidence>
<name>A0A3A5JWS2_9HYPH</name>
<gene>
    <name evidence="3" type="ORF">D3227_36895</name>
</gene>
<dbReference type="InterPro" id="IPR020904">
    <property type="entry name" value="Sc_DH/Rdtase_CS"/>
</dbReference>
<organism evidence="3 4">
    <name type="scientific">Mesorhizobium waimense</name>
    <dbReference type="NCBI Taxonomy" id="1300307"/>
    <lineage>
        <taxon>Bacteria</taxon>
        <taxon>Pseudomonadati</taxon>
        <taxon>Pseudomonadota</taxon>
        <taxon>Alphaproteobacteria</taxon>
        <taxon>Hyphomicrobiales</taxon>
        <taxon>Phyllobacteriaceae</taxon>
        <taxon>Mesorhizobium</taxon>
    </lineage>
</organism>
<sequence length="270" mass="28246">MDLSVPLKGKVALVTGSTSGIGLAIARTLASNGADVAVNGFASPGEAAGIVASIENDHGQRARHFPHDLSDIAQAAALVADATSTFGRVDILVNNAGIQHVAAIDEFPDEQWHKIIAVNLTAAFATTRAAWPQMRDREWGRIVNTASTLAFEAETRKSAYVASKHGILGLTREVALEGAAIGITCNAICPGWVLTPLAKKQVEAKAKALNITFEEAAQKVVEADMPTRRFIDPSEIAAGVLFLCSEAAKSITGIALPIDGGIMVTGTRLV</sequence>
<protein>
    <submittedName>
        <fullName evidence="3">3-hydroxybutyrate dehydrogenase</fullName>
        <ecNumber evidence="3">1.1.1.30</ecNumber>
    </submittedName>
</protein>
<dbReference type="InterPro" id="IPR036291">
    <property type="entry name" value="NAD(P)-bd_dom_sf"/>
</dbReference>
<evidence type="ECO:0000256" key="1">
    <source>
        <dbReference type="ARBA" id="ARBA00006484"/>
    </source>
</evidence>
<keyword evidence="4" id="KW-1185">Reference proteome</keyword>
<dbReference type="GO" id="GO:0032787">
    <property type="term" value="P:monocarboxylic acid metabolic process"/>
    <property type="evidence" value="ECO:0007669"/>
    <property type="project" value="UniProtKB-ARBA"/>
</dbReference>
<dbReference type="InterPro" id="IPR002347">
    <property type="entry name" value="SDR_fam"/>
</dbReference>
<evidence type="ECO:0000256" key="2">
    <source>
        <dbReference type="RuleBase" id="RU000363"/>
    </source>
</evidence>
<dbReference type="Proteomes" id="UP000272706">
    <property type="component" value="Unassembled WGS sequence"/>
</dbReference>
<comment type="similarity">
    <text evidence="1 2">Belongs to the short-chain dehydrogenases/reductases (SDR) family.</text>
</comment>
<evidence type="ECO:0000313" key="4">
    <source>
        <dbReference type="Proteomes" id="UP000272706"/>
    </source>
</evidence>
<dbReference type="FunFam" id="3.40.50.720:FF:000084">
    <property type="entry name" value="Short-chain dehydrogenase reductase"/>
    <property type="match status" value="1"/>
</dbReference>
<dbReference type="OrthoDB" id="9793325at2"/>
<dbReference type="PRINTS" id="PR00080">
    <property type="entry name" value="SDRFAMILY"/>
</dbReference>
<dbReference type="EC" id="1.1.1.30" evidence="3"/>
<dbReference type="PRINTS" id="PR00081">
    <property type="entry name" value="GDHRDH"/>
</dbReference>
<dbReference type="GO" id="GO:0003858">
    <property type="term" value="F:3-hydroxybutyrate dehydrogenase activity"/>
    <property type="evidence" value="ECO:0007669"/>
    <property type="project" value="UniProtKB-EC"/>
</dbReference>
<dbReference type="AlphaFoldDB" id="A0A3A5JWS2"/>
<dbReference type="RefSeq" id="WP_120019034.1">
    <property type="nucleotide sequence ID" value="NZ_QZWZ01000067.1"/>
</dbReference>
<dbReference type="InterPro" id="IPR011294">
    <property type="entry name" value="3-OHbutyrate_DH"/>
</dbReference>
<dbReference type="PANTHER" id="PTHR42879:SF2">
    <property type="entry name" value="3-OXOACYL-[ACYL-CARRIER-PROTEIN] REDUCTASE FABG"/>
    <property type="match status" value="1"/>
</dbReference>
<dbReference type="PROSITE" id="PS00061">
    <property type="entry name" value="ADH_SHORT"/>
    <property type="match status" value="1"/>
</dbReference>